<evidence type="ECO:0000313" key="6">
    <source>
        <dbReference type="EMBL" id="GJD52507.1"/>
    </source>
</evidence>
<dbReference type="SUPFAM" id="SSF52172">
    <property type="entry name" value="CheY-like"/>
    <property type="match status" value="1"/>
</dbReference>
<evidence type="ECO:0000256" key="1">
    <source>
        <dbReference type="ARBA" id="ARBA00022553"/>
    </source>
</evidence>
<organism evidence="6 7">
    <name type="scientific">Methylobacterium crusticola</name>
    <dbReference type="NCBI Taxonomy" id="1697972"/>
    <lineage>
        <taxon>Bacteria</taxon>
        <taxon>Pseudomonadati</taxon>
        <taxon>Pseudomonadota</taxon>
        <taxon>Alphaproteobacteria</taxon>
        <taxon>Hyphomicrobiales</taxon>
        <taxon>Methylobacteriaceae</taxon>
        <taxon>Methylobacterium</taxon>
    </lineage>
</organism>
<keyword evidence="7" id="KW-1185">Reference proteome</keyword>
<dbReference type="PANTHER" id="PTHR44591:SF3">
    <property type="entry name" value="RESPONSE REGULATORY DOMAIN-CONTAINING PROTEIN"/>
    <property type="match status" value="1"/>
</dbReference>
<dbReference type="Pfam" id="PF00072">
    <property type="entry name" value="Response_reg"/>
    <property type="match status" value="1"/>
</dbReference>
<reference evidence="6" key="1">
    <citation type="journal article" date="2021" name="Front. Microbiol.">
        <title>Comprehensive Comparative Genomics and Phenotyping of Methylobacterium Species.</title>
        <authorList>
            <person name="Alessa O."/>
            <person name="Ogura Y."/>
            <person name="Fujitani Y."/>
            <person name="Takami H."/>
            <person name="Hayashi T."/>
            <person name="Sahin N."/>
            <person name="Tani A."/>
        </authorList>
    </citation>
    <scope>NUCLEOTIDE SEQUENCE</scope>
    <source>
        <strain evidence="6">KCTC 52305</strain>
    </source>
</reference>
<dbReference type="InterPro" id="IPR001789">
    <property type="entry name" value="Sig_transdc_resp-reg_receiver"/>
</dbReference>
<keyword evidence="2" id="KW-0805">Transcription regulation</keyword>
<evidence type="ECO:0000256" key="4">
    <source>
        <dbReference type="PROSITE-ProRule" id="PRU00169"/>
    </source>
</evidence>
<dbReference type="PROSITE" id="PS50110">
    <property type="entry name" value="RESPONSE_REGULATORY"/>
    <property type="match status" value="1"/>
</dbReference>
<dbReference type="InterPro" id="IPR050595">
    <property type="entry name" value="Bact_response_regulator"/>
</dbReference>
<dbReference type="InterPro" id="IPR011006">
    <property type="entry name" value="CheY-like_superfamily"/>
</dbReference>
<evidence type="ECO:0000256" key="2">
    <source>
        <dbReference type="ARBA" id="ARBA00023015"/>
    </source>
</evidence>
<evidence type="ECO:0000259" key="5">
    <source>
        <dbReference type="PROSITE" id="PS50110"/>
    </source>
</evidence>
<dbReference type="PANTHER" id="PTHR44591">
    <property type="entry name" value="STRESS RESPONSE REGULATOR PROTEIN 1"/>
    <property type="match status" value="1"/>
</dbReference>
<proteinExistence type="predicted"/>
<accession>A0ABQ4R6Y1</accession>
<reference evidence="6" key="2">
    <citation type="submission" date="2021-08" db="EMBL/GenBank/DDBJ databases">
        <authorList>
            <person name="Tani A."/>
            <person name="Ola A."/>
            <person name="Ogura Y."/>
            <person name="Katsura K."/>
            <person name="Hayashi T."/>
        </authorList>
    </citation>
    <scope>NUCLEOTIDE SEQUENCE</scope>
    <source>
        <strain evidence="6">KCTC 52305</strain>
    </source>
</reference>
<sequence>MVAVEMLEVAGWTALEAADADEAMLLLERRSDIAVLFTDVDMPGSMDGFELATQVASRWPHIRLVLTSGRLRPSNDDVPDSGQFVAKPYRTSQLLEAFRNAG</sequence>
<protein>
    <recommendedName>
        <fullName evidence="5">Response regulatory domain-containing protein</fullName>
    </recommendedName>
</protein>
<keyword evidence="1 4" id="KW-0597">Phosphoprotein</keyword>
<evidence type="ECO:0000256" key="3">
    <source>
        <dbReference type="ARBA" id="ARBA00023163"/>
    </source>
</evidence>
<feature type="domain" description="Response regulatory" evidence="5">
    <location>
        <begin position="1"/>
        <end position="102"/>
    </location>
</feature>
<comment type="caution">
    <text evidence="6">The sequence shown here is derived from an EMBL/GenBank/DDBJ whole genome shotgun (WGS) entry which is preliminary data.</text>
</comment>
<dbReference type="Proteomes" id="UP001055167">
    <property type="component" value="Unassembled WGS sequence"/>
</dbReference>
<dbReference type="Gene3D" id="3.40.50.2300">
    <property type="match status" value="1"/>
</dbReference>
<feature type="modified residue" description="4-aspartylphosphate" evidence="4">
    <location>
        <position position="39"/>
    </location>
</feature>
<evidence type="ECO:0000313" key="7">
    <source>
        <dbReference type="Proteomes" id="UP001055167"/>
    </source>
</evidence>
<gene>
    <name evidence="6" type="ORF">OPKNFCMD_5273</name>
</gene>
<name>A0ABQ4R6Y1_9HYPH</name>
<keyword evidence="3" id="KW-0804">Transcription</keyword>
<dbReference type="EMBL" id="BPQH01000019">
    <property type="protein sequence ID" value="GJD52507.1"/>
    <property type="molecule type" value="Genomic_DNA"/>
</dbReference>